<name>A0A6N3CBL4_9ENTR</name>
<dbReference type="GO" id="GO:0005737">
    <property type="term" value="C:cytoplasm"/>
    <property type="evidence" value="ECO:0007669"/>
    <property type="project" value="InterPro"/>
</dbReference>
<dbReference type="GO" id="GO:0016070">
    <property type="term" value="P:RNA metabolic process"/>
    <property type="evidence" value="ECO:0007669"/>
    <property type="project" value="InterPro"/>
</dbReference>
<keyword evidence="2" id="KW-0378">Hydrolase</keyword>
<dbReference type="InterPro" id="IPR014944">
    <property type="entry name" value="Toxin_SymE-like"/>
</dbReference>
<organism evidence="2">
    <name type="scientific">Phytobacter massiliensis</name>
    <dbReference type="NCBI Taxonomy" id="1485952"/>
    <lineage>
        <taxon>Bacteria</taxon>
        <taxon>Pseudomonadati</taxon>
        <taxon>Pseudomonadota</taxon>
        <taxon>Gammaproteobacteria</taxon>
        <taxon>Enterobacterales</taxon>
        <taxon>Enterobacteriaceae</taxon>
        <taxon>Phytobacter</taxon>
    </lineage>
</organism>
<protein>
    <submittedName>
        <fullName evidence="2">Toxic protein SymE</fullName>
        <ecNumber evidence="2">3.1.-.-</ecNumber>
    </submittedName>
</protein>
<gene>
    <name evidence="2" type="primary">symE</name>
    <name evidence="2" type="ORF">EMLFYP7_01513</name>
</gene>
<dbReference type="RefSeq" id="WP_156565649.1">
    <property type="nucleotide sequence ID" value="NZ_CACRTZ010000006.1"/>
</dbReference>
<dbReference type="Pfam" id="PF08845">
    <property type="entry name" value="SymE_toxin"/>
    <property type="match status" value="1"/>
</dbReference>
<proteinExistence type="predicted"/>
<dbReference type="GO" id="GO:0016788">
    <property type="term" value="F:hydrolase activity, acting on ester bonds"/>
    <property type="evidence" value="ECO:0007669"/>
    <property type="project" value="InterPro"/>
</dbReference>
<dbReference type="GO" id="GO:0003723">
    <property type="term" value="F:RNA binding"/>
    <property type="evidence" value="ECO:0007669"/>
    <property type="project" value="InterPro"/>
</dbReference>
<dbReference type="EC" id="3.1.-.-" evidence="2"/>
<sequence>MADLHSNLEIAPAGTNRRLIVGYRPQGGDKNTPSLALSGKWLREAGFDTGRQVSVKVMDGCIVLMTDSEKEQMLAQELKQAKQALKEIKGALAVA</sequence>
<accession>A0A6N3CBL4</accession>
<evidence type="ECO:0000313" key="2">
    <source>
        <dbReference type="EMBL" id="VYU14366.1"/>
    </source>
</evidence>
<feature type="domain" description="Toxin SymE-like" evidence="1">
    <location>
        <begin position="16"/>
        <end position="64"/>
    </location>
</feature>
<dbReference type="AlphaFoldDB" id="A0A6N3CBL4"/>
<reference evidence="2" key="1">
    <citation type="submission" date="2019-11" db="EMBL/GenBank/DDBJ databases">
        <authorList>
            <person name="Feng L."/>
        </authorList>
    </citation>
    <scope>NUCLEOTIDE SEQUENCE</scope>
    <source>
        <strain evidence="2">EMassiliensisLFYP7</strain>
    </source>
</reference>
<evidence type="ECO:0000259" key="1">
    <source>
        <dbReference type="Pfam" id="PF08845"/>
    </source>
</evidence>
<dbReference type="EMBL" id="CACRTZ010000006">
    <property type="protein sequence ID" value="VYU14366.1"/>
    <property type="molecule type" value="Genomic_DNA"/>
</dbReference>